<proteinExistence type="predicted"/>
<protein>
    <recommendedName>
        <fullName evidence="3">RloB domain-containing protein</fullName>
    </recommendedName>
</protein>
<evidence type="ECO:0000313" key="1">
    <source>
        <dbReference type="EMBL" id="GGW97915.1"/>
    </source>
</evidence>
<comment type="caution">
    <text evidence="1">The sequence shown here is derived from an EMBL/GenBank/DDBJ whole genome shotgun (WGS) entry which is preliminary data.</text>
</comment>
<gene>
    <name evidence="1" type="ORF">GCM10007391_34920</name>
</gene>
<dbReference type="Pfam" id="PF13707">
    <property type="entry name" value="RloB"/>
    <property type="match status" value="1"/>
</dbReference>
<evidence type="ECO:0000313" key="2">
    <source>
        <dbReference type="Proteomes" id="UP000631300"/>
    </source>
</evidence>
<keyword evidence="2" id="KW-1185">Reference proteome</keyword>
<evidence type="ECO:0008006" key="3">
    <source>
        <dbReference type="Google" id="ProtNLM"/>
    </source>
</evidence>
<dbReference type="Proteomes" id="UP000631300">
    <property type="component" value="Unassembled WGS sequence"/>
</dbReference>
<reference evidence="1" key="1">
    <citation type="journal article" date="2014" name="Int. J. Syst. Evol. Microbiol.">
        <title>Complete genome sequence of Corynebacterium casei LMG S-19264T (=DSM 44701T), isolated from a smear-ripened cheese.</title>
        <authorList>
            <consortium name="US DOE Joint Genome Institute (JGI-PGF)"/>
            <person name="Walter F."/>
            <person name="Albersmeier A."/>
            <person name="Kalinowski J."/>
            <person name="Ruckert C."/>
        </authorList>
    </citation>
    <scope>NUCLEOTIDE SEQUENCE</scope>
    <source>
        <strain evidence="1">KCTC 22164</strain>
    </source>
</reference>
<dbReference type="RefSeq" id="WP_189408571.1">
    <property type="nucleotide sequence ID" value="NZ_BMXP01000019.1"/>
</dbReference>
<sequence length="217" mass="24929">MPKPRKGEKNKEPIKPTFRIFCEGEKTEPQYFRALIDDLFPGKRNLVVVEDCKPNTPREIVETAAQSRKVGHANDVVWVVYDREAVNKYPHQLHKDASDLAKSNDIGVAISNICFEYWLLLHFEQTDAQYGSYADLIKNSNLKEHFSALGLDYDKATPQIYETIKDSLDKAMRRATITRRNSHQAAEQGKQLPHYLNPFVNIDELINEMRGFVATYG</sequence>
<reference evidence="1" key="2">
    <citation type="submission" date="2020-09" db="EMBL/GenBank/DDBJ databases">
        <authorList>
            <person name="Sun Q."/>
            <person name="Kim S."/>
        </authorList>
    </citation>
    <scope>NUCLEOTIDE SEQUENCE</scope>
    <source>
        <strain evidence="1">KCTC 22164</strain>
    </source>
</reference>
<accession>A0A918JRB8</accession>
<dbReference type="EMBL" id="BMXP01000019">
    <property type="protein sequence ID" value="GGW97915.1"/>
    <property type="molecule type" value="Genomic_DNA"/>
</dbReference>
<dbReference type="AlphaFoldDB" id="A0A918JRB8"/>
<dbReference type="InterPro" id="IPR025591">
    <property type="entry name" value="RloB"/>
</dbReference>
<name>A0A918JRB8_9ALTE</name>
<organism evidence="1 2">
    <name type="scientific">Alteromonas halophila</name>
    <dbReference type="NCBI Taxonomy" id="516698"/>
    <lineage>
        <taxon>Bacteria</taxon>
        <taxon>Pseudomonadati</taxon>
        <taxon>Pseudomonadota</taxon>
        <taxon>Gammaproteobacteria</taxon>
        <taxon>Alteromonadales</taxon>
        <taxon>Alteromonadaceae</taxon>
        <taxon>Alteromonas/Salinimonas group</taxon>
        <taxon>Alteromonas</taxon>
    </lineage>
</organism>